<accession>A0ABU9YA02</accession>
<feature type="domain" description="CHK kinase-like" evidence="1">
    <location>
        <begin position="118"/>
        <end position="302"/>
    </location>
</feature>
<gene>
    <name evidence="2" type="ORF">ABC974_23600</name>
</gene>
<proteinExistence type="predicted"/>
<dbReference type="RefSeq" id="WP_343892253.1">
    <property type="nucleotide sequence ID" value="NZ_BAAAEH010000055.1"/>
</dbReference>
<evidence type="ECO:0000313" key="3">
    <source>
        <dbReference type="Proteomes" id="UP001419910"/>
    </source>
</evidence>
<dbReference type="Pfam" id="PF01636">
    <property type="entry name" value="APH"/>
    <property type="match status" value="1"/>
</dbReference>
<reference evidence="2 3" key="1">
    <citation type="submission" date="2024-05" db="EMBL/GenBank/DDBJ databases">
        <authorList>
            <person name="Liu Q."/>
            <person name="Xin Y.-H."/>
        </authorList>
    </citation>
    <scope>NUCLEOTIDE SEQUENCE [LARGE SCALE GENOMIC DNA]</scope>
    <source>
        <strain evidence="2 3">CGMCC 1.10181</strain>
    </source>
</reference>
<dbReference type="SMART" id="SM00587">
    <property type="entry name" value="CHK"/>
    <property type="match status" value="1"/>
</dbReference>
<dbReference type="InterPro" id="IPR015897">
    <property type="entry name" value="CHK_kinase-like"/>
</dbReference>
<evidence type="ECO:0000259" key="1">
    <source>
        <dbReference type="SMART" id="SM00587"/>
    </source>
</evidence>
<dbReference type="InterPro" id="IPR011009">
    <property type="entry name" value="Kinase-like_dom_sf"/>
</dbReference>
<dbReference type="InterPro" id="IPR052961">
    <property type="entry name" value="Oxido-Kinase-like_Enzymes"/>
</dbReference>
<keyword evidence="3" id="KW-1185">Reference proteome</keyword>
<dbReference type="PANTHER" id="PTHR23020:SF41">
    <property type="entry name" value="AMINOGLYCOSIDE PHOSPHOTRANSFERASE DOMAIN-CONTAINING PROTEIN"/>
    <property type="match status" value="1"/>
</dbReference>
<evidence type="ECO:0000313" key="2">
    <source>
        <dbReference type="EMBL" id="MEN2792633.1"/>
    </source>
</evidence>
<dbReference type="EMBL" id="JBDIME010000031">
    <property type="protein sequence ID" value="MEN2792633.1"/>
    <property type="molecule type" value="Genomic_DNA"/>
</dbReference>
<dbReference type="Gene3D" id="3.90.1200.10">
    <property type="match status" value="1"/>
</dbReference>
<comment type="caution">
    <text evidence="2">The sequence shown here is derived from an EMBL/GenBank/DDBJ whole genome shotgun (WGS) entry which is preliminary data.</text>
</comment>
<name>A0ABU9YA02_9SPHN</name>
<dbReference type="InterPro" id="IPR002575">
    <property type="entry name" value="Aminoglycoside_PTrfase"/>
</dbReference>
<organism evidence="2 3">
    <name type="scientific">Sphingomonas oligophenolica</name>
    <dbReference type="NCBI Taxonomy" id="301154"/>
    <lineage>
        <taxon>Bacteria</taxon>
        <taxon>Pseudomonadati</taxon>
        <taxon>Pseudomonadota</taxon>
        <taxon>Alphaproteobacteria</taxon>
        <taxon>Sphingomonadales</taxon>
        <taxon>Sphingomonadaceae</taxon>
        <taxon>Sphingomonas</taxon>
    </lineage>
</organism>
<dbReference type="SUPFAM" id="SSF56112">
    <property type="entry name" value="Protein kinase-like (PK-like)"/>
    <property type="match status" value="1"/>
</dbReference>
<dbReference type="PANTHER" id="PTHR23020">
    <property type="entry name" value="UNCHARACTERIZED NUCLEAR HORMONE RECEPTOR-RELATED"/>
    <property type="match status" value="1"/>
</dbReference>
<sequence>MTEAYPSDPSGLTRSTLTRLLRTMDPVAEVDTFSVVGGQFFGNGENKVSTAGRAEVEIQRVGRPSRKMVVKLCRPDVPLQPLYRNEVAFYRYIRPSLDLEIPMVFGADFDEESGTFGLILEDLRDRGAQFPNATTPVSREQLRSLLDILARLHAHFWQNPDLLGRLSVIQSHTEGELFEFFMAPDSVPALVRSEIAAEQFKRELVEWIGTDEAVLYDAVRRVQLHQATLPFTLCHGDCHIGNTYLLPGERGGLLDWQLAARGCWAHDVSYVIITALSISERRNQEKELIRYYLEQLSRHGVVQPPTMEEAWHEYRLAANWCLYIGWLTTPKTHYGVEITACNVIRLCAAVADLGSVSLASGLPPPPPFAW</sequence>
<dbReference type="Proteomes" id="UP001419910">
    <property type="component" value="Unassembled WGS sequence"/>
</dbReference>
<protein>
    <submittedName>
        <fullName evidence="2">Phosphotransferase</fullName>
    </submittedName>
</protein>